<dbReference type="RefSeq" id="WP_156441984.1">
    <property type="nucleotide sequence ID" value="NZ_JAUSVM010000001.1"/>
</dbReference>
<comment type="caution">
    <text evidence="1">The sequence shown here is derived from an EMBL/GenBank/DDBJ whole genome shotgun (WGS) entry which is preliminary data.</text>
</comment>
<evidence type="ECO:0000313" key="2">
    <source>
        <dbReference type="Proteomes" id="UP001240250"/>
    </source>
</evidence>
<sequence length="347" mass="37254">MSSDQASSRYSMAFLPLGGPEDGVLGWLVIRDTHGHVPVRAVAAADEAEAMRLLERAGADMRRSVLAFEQVWGIGPDSRADPVLAAAMRALEAAYAEDDEGEEVAVDDPRVEVFPDPVDVFVADQPWLGRVLHPLVSIDLGALDPAVLGPGARDLPAPARGLLLSPVEREGGLLGGHLRAPPDAWSAVNWLAFRIEDDGRWRLLSDRSVFEIETVGDDVPVALGAFYADAEADLAASRERWRVHGVLAGGDFGDPTRPRAGSEEGFPVVERLGGDTPTGNWVVEPPPAAVVLEAPDAGEPVLRLADGRPFRFVAATPGYPWRDHGADAILLFVETETRTALLTFDWS</sequence>
<proteinExistence type="predicted"/>
<evidence type="ECO:0000313" key="1">
    <source>
        <dbReference type="EMBL" id="MDQ0426956.1"/>
    </source>
</evidence>
<protein>
    <submittedName>
        <fullName evidence="1">Uncharacterized protein</fullName>
    </submittedName>
</protein>
<reference evidence="1 2" key="1">
    <citation type="submission" date="2023-07" db="EMBL/GenBank/DDBJ databases">
        <title>Sequencing the genomes of 1000 actinobacteria strains.</title>
        <authorList>
            <person name="Klenk H.-P."/>
        </authorList>
    </citation>
    <scope>NUCLEOTIDE SEQUENCE [LARGE SCALE GENOMIC DNA]</scope>
    <source>
        <strain evidence="1 2">DSM 14785</strain>
    </source>
</reference>
<dbReference type="EMBL" id="JAUSVM010000001">
    <property type="protein sequence ID" value="MDQ0426956.1"/>
    <property type="molecule type" value="Genomic_DNA"/>
</dbReference>
<keyword evidence="2" id="KW-1185">Reference proteome</keyword>
<gene>
    <name evidence="1" type="ORF">JO380_003337</name>
</gene>
<accession>A0ABU0GNM2</accession>
<name>A0ABU0GNM2_9CELL</name>
<organism evidence="1 2">
    <name type="scientific">Cellulomonas iranensis</name>
    <dbReference type="NCBI Taxonomy" id="76862"/>
    <lineage>
        <taxon>Bacteria</taxon>
        <taxon>Bacillati</taxon>
        <taxon>Actinomycetota</taxon>
        <taxon>Actinomycetes</taxon>
        <taxon>Micrococcales</taxon>
        <taxon>Cellulomonadaceae</taxon>
        <taxon>Cellulomonas</taxon>
    </lineage>
</organism>
<dbReference type="Proteomes" id="UP001240250">
    <property type="component" value="Unassembled WGS sequence"/>
</dbReference>